<comment type="caution">
    <text evidence="3">The sequence shown here is derived from an EMBL/GenBank/DDBJ whole genome shotgun (WGS) entry which is preliminary data.</text>
</comment>
<keyword evidence="3" id="KW-0269">Exonuclease</keyword>
<organism evidence="3 4">
    <name type="scientific">Gelidibacter sediminis</name>
    <dbReference type="NCBI Taxonomy" id="1608710"/>
    <lineage>
        <taxon>Bacteria</taxon>
        <taxon>Pseudomonadati</taxon>
        <taxon>Bacteroidota</taxon>
        <taxon>Flavobacteriia</taxon>
        <taxon>Flavobacteriales</taxon>
        <taxon>Flavobacteriaceae</taxon>
        <taxon>Gelidibacter</taxon>
    </lineage>
</organism>
<dbReference type="GO" id="GO:0004527">
    <property type="term" value="F:exonuclease activity"/>
    <property type="evidence" value="ECO:0007669"/>
    <property type="project" value="UniProtKB-KW"/>
</dbReference>
<dbReference type="Gene3D" id="3.60.10.10">
    <property type="entry name" value="Endonuclease/exonuclease/phosphatase"/>
    <property type="match status" value="1"/>
</dbReference>
<dbReference type="OrthoDB" id="1434565at2"/>
<reference evidence="3 4" key="1">
    <citation type="submission" date="2019-03" db="EMBL/GenBank/DDBJ databases">
        <title>Genomic Encyclopedia of Archaeal and Bacterial Type Strains, Phase II (KMG-II): from individual species to whole genera.</title>
        <authorList>
            <person name="Goeker M."/>
        </authorList>
    </citation>
    <scope>NUCLEOTIDE SEQUENCE [LARGE SCALE GENOMIC DNA]</scope>
    <source>
        <strain evidence="3 4">DSM 28135</strain>
    </source>
</reference>
<keyword evidence="1" id="KW-0472">Membrane</keyword>
<keyword evidence="1" id="KW-1133">Transmembrane helix</keyword>
<evidence type="ECO:0000313" key="4">
    <source>
        <dbReference type="Proteomes" id="UP000294689"/>
    </source>
</evidence>
<name>A0A4R7QAY7_9FLAO</name>
<dbReference type="GO" id="GO:0004519">
    <property type="term" value="F:endonuclease activity"/>
    <property type="evidence" value="ECO:0007669"/>
    <property type="project" value="UniProtKB-KW"/>
</dbReference>
<keyword evidence="3" id="KW-0255">Endonuclease</keyword>
<keyword evidence="4" id="KW-1185">Reference proteome</keyword>
<feature type="domain" description="Endonuclease/exonuclease/phosphatase" evidence="2">
    <location>
        <begin position="123"/>
        <end position="302"/>
    </location>
</feature>
<dbReference type="AlphaFoldDB" id="A0A4R7QAY7"/>
<accession>A0A4R7QAY7</accession>
<dbReference type="InterPro" id="IPR036691">
    <property type="entry name" value="Endo/exonu/phosph_ase_sf"/>
</dbReference>
<evidence type="ECO:0000313" key="3">
    <source>
        <dbReference type="EMBL" id="TDU43940.1"/>
    </source>
</evidence>
<sequence length="311" mass="35413">MVCLLTSHKTMKTSKLIIKACAVIAYAFLLMMHFIVKDHFQFLQIFFYAFPLPILIFLGCVITLLFYKTRTYFIAGLVIILGLTAYWFSSSYNFVRHTDIPEDATTVLFWNAADGYELPVNVIVERISIIKPDVIGLVETQYASENDLELLSTTFPSYEFRILGGFMMVGVKGSITKVNYLMENASYHVNFIEAQLPSGAISFAVTDIFQSPTMDKKKAIGTVLKLASQRNTDIIVGDFNAPRESVHFKAFEKNYTSFSNYGQGFTATWPFEIPLLELDQIFARKPMTPILLQKFNYPESDHAMLIGYYKE</sequence>
<evidence type="ECO:0000256" key="1">
    <source>
        <dbReference type="SAM" id="Phobius"/>
    </source>
</evidence>
<dbReference type="EMBL" id="SOBW01000007">
    <property type="protein sequence ID" value="TDU43940.1"/>
    <property type="molecule type" value="Genomic_DNA"/>
</dbReference>
<keyword evidence="3" id="KW-0378">Hydrolase</keyword>
<dbReference type="Pfam" id="PF03372">
    <property type="entry name" value="Exo_endo_phos"/>
    <property type="match status" value="1"/>
</dbReference>
<feature type="transmembrane region" description="Helical" evidence="1">
    <location>
        <begin position="42"/>
        <end position="65"/>
    </location>
</feature>
<proteinExistence type="predicted"/>
<dbReference type="InterPro" id="IPR005135">
    <property type="entry name" value="Endo/exonuclease/phosphatase"/>
</dbReference>
<feature type="transmembrane region" description="Helical" evidence="1">
    <location>
        <begin position="16"/>
        <end position="36"/>
    </location>
</feature>
<dbReference type="Proteomes" id="UP000294689">
    <property type="component" value="Unassembled WGS sequence"/>
</dbReference>
<keyword evidence="1" id="KW-0812">Transmembrane</keyword>
<dbReference type="SUPFAM" id="SSF56219">
    <property type="entry name" value="DNase I-like"/>
    <property type="match status" value="1"/>
</dbReference>
<keyword evidence="3" id="KW-0540">Nuclease</keyword>
<feature type="transmembrane region" description="Helical" evidence="1">
    <location>
        <begin position="72"/>
        <end position="89"/>
    </location>
</feature>
<protein>
    <submittedName>
        <fullName evidence="3">Endonuclease/exonuclease/phosphatase family protein</fullName>
    </submittedName>
</protein>
<evidence type="ECO:0000259" key="2">
    <source>
        <dbReference type="Pfam" id="PF03372"/>
    </source>
</evidence>
<gene>
    <name evidence="3" type="ORF">BXY82_1362</name>
</gene>